<keyword evidence="2" id="KW-0489">Methyltransferase</keyword>
<feature type="binding site" evidence="5">
    <location>
        <position position="19"/>
    </location>
    <ligand>
        <name>S-adenosyl-L-methionine</name>
        <dbReference type="ChEBI" id="CHEBI:59789"/>
    </ligand>
</feature>
<dbReference type="GeneTree" id="ENSGT00390000011708"/>
<reference evidence="6" key="2">
    <citation type="submission" date="2025-09" db="UniProtKB">
        <authorList>
            <consortium name="Ensembl"/>
        </authorList>
    </citation>
    <scope>IDENTIFICATION</scope>
</reference>
<protein>
    <recommendedName>
        <fullName evidence="8">Indolethylamine N-methyltransferase-like</fullName>
    </recommendedName>
</protein>
<dbReference type="GO" id="GO:0008170">
    <property type="term" value="F:N-methyltransferase activity"/>
    <property type="evidence" value="ECO:0007669"/>
    <property type="project" value="TreeGrafter"/>
</dbReference>
<dbReference type="Pfam" id="PF01234">
    <property type="entry name" value="NNMT_PNMT_TEMT"/>
    <property type="match status" value="1"/>
</dbReference>
<feature type="binding site" evidence="5">
    <location>
        <position position="84"/>
    </location>
    <ligand>
        <name>S-adenosyl-L-methionine</name>
        <dbReference type="ChEBI" id="CHEBI:59789"/>
    </ligand>
</feature>
<feature type="binding site" evidence="5">
    <location>
        <begin position="141"/>
        <end position="142"/>
    </location>
    <ligand>
        <name>S-adenosyl-L-methionine</name>
        <dbReference type="ChEBI" id="CHEBI:59789"/>
    </ligand>
</feature>
<keyword evidence="4 5" id="KW-0949">S-adenosyl-L-methionine</keyword>
<evidence type="ECO:0000313" key="6">
    <source>
        <dbReference type="Ensembl" id="ENSLLEP00000029685.1"/>
    </source>
</evidence>
<accession>A0A8C5PZF9</accession>
<dbReference type="GO" id="GO:0005829">
    <property type="term" value="C:cytosol"/>
    <property type="evidence" value="ECO:0007669"/>
    <property type="project" value="TreeGrafter"/>
</dbReference>
<evidence type="ECO:0008006" key="8">
    <source>
        <dbReference type="Google" id="ProtNLM"/>
    </source>
</evidence>
<dbReference type="FunFam" id="3.40.50.150:FF:000065">
    <property type="entry name" value="Phenylethanolamine N-methyltransferase"/>
    <property type="match status" value="1"/>
</dbReference>
<feature type="binding site" evidence="5">
    <location>
        <position position="89"/>
    </location>
    <ligand>
        <name>S-adenosyl-L-methionine</name>
        <dbReference type="ChEBI" id="CHEBI:59789"/>
    </ligand>
</feature>
<name>A0A8C5PZF9_9ANUR</name>
<dbReference type="OrthoDB" id="10050085at2759"/>
<dbReference type="Proteomes" id="UP000694569">
    <property type="component" value="Unplaced"/>
</dbReference>
<comment type="similarity">
    <text evidence="1">Belongs to the class I-like SAM-binding methyltransferase superfamily. NNMT/PNMT/TEMT family.</text>
</comment>
<keyword evidence="7" id="KW-1185">Reference proteome</keyword>
<evidence type="ECO:0000313" key="7">
    <source>
        <dbReference type="Proteomes" id="UP000694569"/>
    </source>
</evidence>
<reference evidence="6" key="1">
    <citation type="submission" date="2025-08" db="UniProtKB">
        <authorList>
            <consortium name="Ensembl"/>
        </authorList>
    </citation>
    <scope>IDENTIFICATION</scope>
</reference>
<evidence type="ECO:0000256" key="3">
    <source>
        <dbReference type="ARBA" id="ARBA00022679"/>
    </source>
</evidence>
<evidence type="ECO:0000256" key="5">
    <source>
        <dbReference type="PIRSR" id="PIRSR000384-1"/>
    </source>
</evidence>
<keyword evidence="3" id="KW-0808">Transferase</keyword>
<sequence>MATFTGTQVYQNDFQPKTYLDTYYGAVSGVFIKDGYMDFILRKMHLAFTTGGVKGDTMIDIGPGPAIYQELSACEVFNEITAADFTDRNREYLEKWRKSEPGLFDWTPALKFVCNLEGRSGKLAEKEEKLRKTIKRVVKCDVTKSNPLDPLVLPKVDCVLTVGCLECACKDEEAYGKVIRNLSSLLKVGGHIIIGSILGSTIFRCGSAQFSLINLSEGFLRKVLTENGFFVVDAEVLPRDYDKVMFDICNHTSGIFMLARKMKEV</sequence>
<dbReference type="InterPro" id="IPR000940">
    <property type="entry name" value="NNMT_TEMT_trans"/>
</dbReference>
<dbReference type="SUPFAM" id="SSF53335">
    <property type="entry name" value="S-adenosyl-L-methionine-dependent methyltransferases"/>
    <property type="match status" value="1"/>
</dbReference>
<dbReference type="InterPro" id="IPR029063">
    <property type="entry name" value="SAM-dependent_MTases_sf"/>
</dbReference>
<dbReference type="GO" id="GO:0032259">
    <property type="term" value="P:methylation"/>
    <property type="evidence" value="ECO:0007669"/>
    <property type="project" value="UniProtKB-KW"/>
</dbReference>
<feature type="binding site" evidence="5">
    <location>
        <position position="24"/>
    </location>
    <ligand>
        <name>S-adenosyl-L-methionine</name>
        <dbReference type="ChEBI" id="CHEBI:59789"/>
    </ligand>
</feature>
<dbReference type="PIRSF" id="PIRSF000384">
    <property type="entry name" value="PNMTase"/>
    <property type="match status" value="1"/>
</dbReference>
<dbReference type="PANTHER" id="PTHR10867:SF46">
    <property type="entry name" value="INDOLETHYLAMINE N-METHYLTRANSFERASE"/>
    <property type="match status" value="1"/>
</dbReference>
<dbReference type="AlphaFoldDB" id="A0A8C5PZF9"/>
<dbReference type="PANTHER" id="PTHR10867">
    <property type="entry name" value="NNMT/PNMT/TEMT FAMILY MEMBER"/>
    <property type="match status" value="1"/>
</dbReference>
<evidence type="ECO:0000256" key="4">
    <source>
        <dbReference type="ARBA" id="ARBA00022691"/>
    </source>
</evidence>
<feature type="binding site" evidence="5">
    <location>
        <position position="68"/>
    </location>
    <ligand>
        <name>S-adenosyl-L-methionine</name>
        <dbReference type="ChEBI" id="CHEBI:59789"/>
    </ligand>
</feature>
<dbReference type="Ensembl" id="ENSLLET00000030830.1">
    <property type="protein sequence ID" value="ENSLLEP00000029685.1"/>
    <property type="gene ID" value="ENSLLEG00000018835.1"/>
</dbReference>
<dbReference type="Gene3D" id="3.40.50.150">
    <property type="entry name" value="Vaccinia Virus protein VP39"/>
    <property type="match status" value="1"/>
</dbReference>
<evidence type="ECO:0000256" key="1">
    <source>
        <dbReference type="ARBA" id="ARBA00007996"/>
    </source>
</evidence>
<evidence type="ECO:0000256" key="2">
    <source>
        <dbReference type="ARBA" id="ARBA00022603"/>
    </source>
</evidence>
<organism evidence="6 7">
    <name type="scientific">Leptobrachium leishanense</name>
    <name type="common">Leishan spiny toad</name>
    <dbReference type="NCBI Taxonomy" id="445787"/>
    <lineage>
        <taxon>Eukaryota</taxon>
        <taxon>Metazoa</taxon>
        <taxon>Chordata</taxon>
        <taxon>Craniata</taxon>
        <taxon>Vertebrata</taxon>
        <taxon>Euteleostomi</taxon>
        <taxon>Amphibia</taxon>
        <taxon>Batrachia</taxon>
        <taxon>Anura</taxon>
        <taxon>Pelobatoidea</taxon>
        <taxon>Megophryidae</taxon>
        <taxon>Leptobrachium</taxon>
    </lineage>
</organism>
<dbReference type="PROSITE" id="PS51681">
    <property type="entry name" value="SAM_MT_NNMT_PNMT_TEMT"/>
    <property type="match status" value="1"/>
</dbReference>
<proteinExistence type="inferred from homology"/>
<dbReference type="GO" id="GO:0008757">
    <property type="term" value="F:S-adenosylmethionine-dependent methyltransferase activity"/>
    <property type="evidence" value="ECO:0007669"/>
    <property type="project" value="UniProtKB-ARBA"/>
</dbReference>